<dbReference type="AlphaFoldDB" id="A0A1G4XG15"/>
<gene>
    <name evidence="2" type="ORF">SAMN03159343_0894</name>
</gene>
<sequence length="83" mass="7568">MRSAASRSSDASIRSARAGATATVSVGVTSAAGSTEVPASAAGSDGFPVGAAVAGPDVDSASAVTEPGRGVPVGAALVVGPSA</sequence>
<organism evidence="2 3">
    <name type="scientific">Klenkia marina</name>
    <dbReference type="NCBI Taxonomy" id="1960309"/>
    <lineage>
        <taxon>Bacteria</taxon>
        <taxon>Bacillati</taxon>
        <taxon>Actinomycetota</taxon>
        <taxon>Actinomycetes</taxon>
        <taxon>Geodermatophilales</taxon>
        <taxon>Geodermatophilaceae</taxon>
        <taxon>Klenkia</taxon>
    </lineage>
</organism>
<proteinExistence type="predicted"/>
<evidence type="ECO:0000313" key="3">
    <source>
        <dbReference type="Proteomes" id="UP000198981"/>
    </source>
</evidence>
<accession>A0A1G4XG15</accession>
<evidence type="ECO:0000313" key="2">
    <source>
        <dbReference type="EMBL" id="SCX40149.1"/>
    </source>
</evidence>
<feature type="region of interest" description="Disordered" evidence="1">
    <location>
        <begin position="1"/>
        <end position="23"/>
    </location>
</feature>
<evidence type="ECO:0000256" key="1">
    <source>
        <dbReference type="SAM" id="MobiDB-lite"/>
    </source>
</evidence>
<dbReference type="EMBL" id="FMUH01000001">
    <property type="protein sequence ID" value="SCX40149.1"/>
    <property type="molecule type" value="Genomic_DNA"/>
</dbReference>
<dbReference type="Proteomes" id="UP000198981">
    <property type="component" value="Unassembled WGS sequence"/>
</dbReference>
<reference evidence="3" key="1">
    <citation type="submission" date="2016-10" db="EMBL/GenBank/DDBJ databases">
        <authorList>
            <person name="Varghese N."/>
            <person name="Submissions S."/>
        </authorList>
    </citation>
    <scope>NUCLEOTIDE SEQUENCE [LARGE SCALE GENOMIC DNA]</scope>
    <source>
        <strain evidence="3">DSM 45722</strain>
    </source>
</reference>
<name>A0A1G4XG15_9ACTN</name>
<feature type="compositionally biased region" description="Low complexity" evidence="1">
    <location>
        <begin position="1"/>
        <end position="20"/>
    </location>
</feature>
<keyword evidence="3" id="KW-1185">Reference proteome</keyword>
<protein>
    <submittedName>
        <fullName evidence="2">Uncharacterized protein</fullName>
    </submittedName>
</protein>